<name>A0A6A6D8F6_9PEZI</name>
<protein>
    <submittedName>
        <fullName evidence="3">Uncharacterized protein</fullName>
    </submittedName>
</protein>
<accession>A0A6A6D8F6</accession>
<keyword evidence="2" id="KW-0732">Signal</keyword>
<reference evidence="3" key="1">
    <citation type="journal article" date="2020" name="Stud. Mycol.">
        <title>101 Dothideomycetes genomes: a test case for predicting lifestyles and emergence of pathogens.</title>
        <authorList>
            <person name="Haridas S."/>
            <person name="Albert R."/>
            <person name="Binder M."/>
            <person name="Bloem J."/>
            <person name="Labutti K."/>
            <person name="Salamov A."/>
            <person name="Andreopoulos B."/>
            <person name="Baker S."/>
            <person name="Barry K."/>
            <person name="Bills G."/>
            <person name="Bluhm B."/>
            <person name="Cannon C."/>
            <person name="Castanera R."/>
            <person name="Culley D."/>
            <person name="Daum C."/>
            <person name="Ezra D."/>
            <person name="Gonzalez J."/>
            <person name="Henrissat B."/>
            <person name="Kuo A."/>
            <person name="Liang C."/>
            <person name="Lipzen A."/>
            <person name="Lutzoni F."/>
            <person name="Magnuson J."/>
            <person name="Mondo S."/>
            <person name="Nolan M."/>
            <person name="Ohm R."/>
            <person name="Pangilinan J."/>
            <person name="Park H.-J."/>
            <person name="Ramirez L."/>
            <person name="Alfaro M."/>
            <person name="Sun H."/>
            <person name="Tritt A."/>
            <person name="Yoshinaga Y."/>
            <person name="Zwiers L.-H."/>
            <person name="Turgeon B."/>
            <person name="Goodwin S."/>
            <person name="Spatafora J."/>
            <person name="Crous P."/>
            <person name="Grigoriev I."/>
        </authorList>
    </citation>
    <scope>NUCLEOTIDE SEQUENCE</scope>
    <source>
        <strain evidence="3">CBS 207.26</strain>
    </source>
</reference>
<dbReference type="AlphaFoldDB" id="A0A6A6D8F6"/>
<proteinExistence type="predicted"/>
<evidence type="ECO:0000256" key="2">
    <source>
        <dbReference type="SAM" id="SignalP"/>
    </source>
</evidence>
<evidence type="ECO:0000313" key="3">
    <source>
        <dbReference type="EMBL" id="KAF2175365.1"/>
    </source>
</evidence>
<keyword evidence="4" id="KW-1185">Reference proteome</keyword>
<feature type="compositionally biased region" description="Low complexity" evidence="1">
    <location>
        <begin position="142"/>
        <end position="154"/>
    </location>
</feature>
<organism evidence="3 4">
    <name type="scientific">Zopfia rhizophila CBS 207.26</name>
    <dbReference type="NCBI Taxonomy" id="1314779"/>
    <lineage>
        <taxon>Eukaryota</taxon>
        <taxon>Fungi</taxon>
        <taxon>Dikarya</taxon>
        <taxon>Ascomycota</taxon>
        <taxon>Pezizomycotina</taxon>
        <taxon>Dothideomycetes</taxon>
        <taxon>Dothideomycetes incertae sedis</taxon>
        <taxon>Zopfiaceae</taxon>
        <taxon>Zopfia</taxon>
    </lineage>
</organism>
<feature type="signal peptide" evidence="2">
    <location>
        <begin position="1"/>
        <end position="22"/>
    </location>
</feature>
<feature type="region of interest" description="Disordered" evidence="1">
    <location>
        <begin position="608"/>
        <end position="630"/>
    </location>
</feature>
<dbReference type="Proteomes" id="UP000800200">
    <property type="component" value="Unassembled WGS sequence"/>
</dbReference>
<evidence type="ECO:0000256" key="1">
    <source>
        <dbReference type="SAM" id="MobiDB-lite"/>
    </source>
</evidence>
<feature type="compositionally biased region" description="Polar residues" evidence="1">
    <location>
        <begin position="111"/>
        <end position="141"/>
    </location>
</feature>
<gene>
    <name evidence="3" type="ORF">K469DRAFT_68166</name>
</gene>
<feature type="region of interest" description="Disordered" evidence="1">
    <location>
        <begin position="45"/>
        <end position="154"/>
    </location>
</feature>
<sequence length="689" mass="75987">MNLLSIRSFLLLFGFAFALLQALTIPQQHRSDLAQRDVKTLRDVNAVDLDRRASKPKSSKKADPPKSTKAPDPPKSDPPKSTKAPDPPKTSEPPKTSKTPDPPKSSHRPKTSSAKASNSTPTSKTASSTNIKSSVESTGAPSSVKSGDSASGSATTLSRLTITSLASSSASSSVPASCTKSGSFTLCASSSVLSSVSISLEVPRPTNAFNPCELPGVDCYGNFEGYNGVQDEETEWELYVKNSTRKFAKRGDRGYDPNIGAETIHIESLGYPAPGKLFTDSVAKKLSLQAHAYNFNTDKMDDFSVKDEKKSPSDTTGWVVEHIIELQTVKMFIESAAGTGEISLGSKVDSTFFKDWWNKNLDYNTFYSRPAGQANIPIANWKVPKPGSKQEDKWRTLNNLVFNSLGSAANRGDFVLCDATINGFKEKIWHGKNPMAENDFKKLSDEVATGAVTSNIHLSAIRTVLAVFKYFEDPTVKHNLQSAIKNVGTELSGSNINHLTGQNVDLAPLWKEFMEKKLAKIEEFGTGWVKKMIQYAEAGYDKEMKDLKAKETDLQKDEKLTGDAKNRAIQKKNQELARIQSEANSLKQKLHKADKDVDDAKDEVARLTKQYETDKKSSTEKARDNATKEQEAAEKRLYDAQKVYNLKLREGNKLDLKMVREMISNTKKDQDVLAKFKTYNNSFKMPKVA</sequence>
<feature type="chain" id="PRO_5025677186" evidence="2">
    <location>
        <begin position="23"/>
        <end position="689"/>
    </location>
</feature>
<dbReference type="OrthoDB" id="3797690at2759"/>
<dbReference type="EMBL" id="ML994735">
    <property type="protein sequence ID" value="KAF2175365.1"/>
    <property type="molecule type" value="Genomic_DNA"/>
</dbReference>
<evidence type="ECO:0000313" key="4">
    <source>
        <dbReference type="Proteomes" id="UP000800200"/>
    </source>
</evidence>